<dbReference type="GeneID" id="54457759"/>
<protein>
    <submittedName>
        <fullName evidence="3 5">Ankyrin</fullName>
    </submittedName>
</protein>
<dbReference type="InterPro" id="IPR002110">
    <property type="entry name" value="Ankyrin_rpt"/>
</dbReference>
<reference evidence="5" key="2">
    <citation type="submission" date="2020-04" db="EMBL/GenBank/DDBJ databases">
        <authorList>
            <consortium name="NCBI Genome Project"/>
        </authorList>
    </citation>
    <scope>NUCLEOTIDE SEQUENCE</scope>
    <source>
        <strain evidence="5">CBS 304.34</strain>
    </source>
</reference>
<feature type="repeat" description="ANK" evidence="1">
    <location>
        <begin position="310"/>
        <end position="342"/>
    </location>
</feature>
<dbReference type="Pfam" id="PF12796">
    <property type="entry name" value="Ank_2"/>
    <property type="match status" value="1"/>
</dbReference>
<evidence type="ECO:0000256" key="1">
    <source>
        <dbReference type="PROSITE-ProRule" id="PRU00023"/>
    </source>
</evidence>
<accession>A0A6A6YMR8</accession>
<dbReference type="SUPFAM" id="SSF48403">
    <property type="entry name" value="Ankyrin repeat"/>
    <property type="match status" value="1"/>
</dbReference>
<dbReference type="SMART" id="SM00248">
    <property type="entry name" value="ANK"/>
    <property type="match status" value="3"/>
</dbReference>
<dbReference type="PANTHER" id="PTHR10039:SF15">
    <property type="entry name" value="NACHT DOMAIN-CONTAINING PROTEIN"/>
    <property type="match status" value="1"/>
</dbReference>
<proteinExistence type="predicted"/>
<name>A0A6A6YMR8_9PEZI</name>
<dbReference type="RefSeq" id="XP_033576121.1">
    <property type="nucleotide sequence ID" value="XM_033716866.1"/>
</dbReference>
<dbReference type="PRINTS" id="PR01415">
    <property type="entry name" value="ANKYRIN"/>
</dbReference>
<organism evidence="3">
    <name type="scientific">Mytilinidion resinicola</name>
    <dbReference type="NCBI Taxonomy" id="574789"/>
    <lineage>
        <taxon>Eukaryota</taxon>
        <taxon>Fungi</taxon>
        <taxon>Dikarya</taxon>
        <taxon>Ascomycota</taxon>
        <taxon>Pezizomycotina</taxon>
        <taxon>Dothideomycetes</taxon>
        <taxon>Pleosporomycetidae</taxon>
        <taxon>Mytilinidiales</taxon>
        <taxon>Mytilinidiaceae</taxon>
        <taxon>Mytilinidion</taxon>
    </lineage>
</organism>
<gene>
    <name evidence="3 5" type="ORF">BDZ99DRAFT_418789</name>
</gene>
<dbReference type="PROSITE" id="PS50088">
    <property type="entry name" value="ANK_REPEAT"/>
    <property type="match status" value="2"/>
</dbReference>
<evidence type="ECO:0000313" key="3">
    <source>
        <dbReference type="EMBL" id="KAF2809157.1"/>
    </source>
</evidence>
<dbReference type="AlphaFoldDB" id="A0A6A6YMR8"/>
<reference evidence="5" key="3">
    <citation type="submission" date="2025-04" db="UniProtKB">
        <authorList>
            <consortium name="RefSeq"/>
        </authorList>
    </citation>
    <scope>IDENTIFICATION</scope>
    <source>
        <strain evidence="5">CBS 304.34</strain>
    </source>
</reference>
<dbReference type="InterPro" id="IPR054471">
    <property type="entry name" value="GPIID_WHD"/>
</dbReference>
<dbReference type="PROSITE" id="PS50297">
    <property type="entry name" value="ANK_REP_REGION"/>
    <property type="match status" value="2"/>
</dbReference>
<evidence type="ECO:0000313" key="4">
    <source>
        <dbReference type="Proteomes" id="UP000504636"/>
    </source>
</evidence>
<dbReference type="InterPro" id="IPR036770">
    <property type="entry name" value="Ankyrin_rpt-contain_sf"/>
</dbReference>
<keyword evidence="4" id="KW-1185">Reference proteome</keyword>
<evidence type="ECO:0000259" key="2">
    <source>
        <dbReference type="Pfam" id="PF22939"/>
    </source>
</evidence>
<dbReference type="Pfam" id="PF22939">
    <property type="entry name" value="WHD_GPIID"/>
    <property type="match status" value="1"/>
</dbReference>
<feature type="domain" description="GPI inositol-deacylase winged helix" evidence="2">
    <location>
        <begin position="66"/>
        <end position="141"/>
    </location>
</feature>
<keyword evidence="1" id="KW-0040">ANK repeat</keyword>
<dbReference type="OrthoDB" id="195446at2759"/>
<evidence type="ECO:0000313" key="5">
    <source>
        <dbReference type="RefSeq" id="XP_033576121.1"/>
    </source>
</evidence>
<reference evidence="3 5" key="1">
    <citation type="journal article" date="2020" name="Stud. Mycol.">
        <title>101 Dothideomycetes genomes: a test case for predicting lifestyles and emergence of pathogens.</title>
        <authorList>
            <person name="Haridas S."/>
            <person name="Albert R."/>
            <person name="Binder M."/>
            <person name="Bloem J."/>
            <person name="Labutti K."/>
            <person name="Salamov A."/>
            <person name="Andreopoulos B."/>
            <person name="Baker S."/>
            <person name="Barry K."/>
            <person name="Bills G."/>
            <person name="Bluhm B."/>
            <person name="Cannon C."/>
            <person name="Castanera R."/>
            <person name="Culley D."/>
            <person name="Daum C."/>
            <person name="Ezra D."/>
            <person name="Gonzalez J."/>
            <person name="Henrissat B."/>
            <person name="Kuo A."/>
            <person name="Liang C."/>
            <person name="Lipzen A."/>
            <person name="Lutzoni F."/>
            <person name="Magnuson J."/>
            <person name="Mondo S."/>
            <person name="Nolan M."/>
            <person name="Ohm R."/>
            <person name="Pangilinan J."/>
            <person name="Park H.-J."/>
            <person name="Ramirez L."/>
            <person name="Alfaro M."/>
            <person name="Sun H."/>
            <person name="Tritt A."/>
            <person name="Yoshinaga Y."/>
            <person name="Zwiers L.-H."/>
            <person name="Turgeon B."/>
            <person name="Goodwin S."/>
            <person name="Spatafora J."/>
            <person name="Crous P."/>
            <person name="Grigoriev I."/>
        </authorList>
    </citation>
    <scope>NUCLEOTIDE SEQUENCE</scope>
    <source>
        <strain evidence="3 5">CBS 304.34</strain>
    </source>
</reference>
<dbReference type="EMBL" id="MU003702">
    <property type="protein sequence ID" value="KAF2809157.1"/>
    <property type="molecule type" value="Genomic_DNA"/>
</dbReference>
<dbReference type="Gene3D" id="1.25.40.20">
    <property type="entry name" value="Ankyrin repeat-containing domain"/>
    <property type="match status" value="1"/>
</dbReference>
<sequence length="363" mass="39696">MVQEKIVESVDGMFLLARLHTDSLLDKRTAKDVKSTLAKLSKAPAALDDAYRDALQRIRGQLDGDHELAKKVLSWITLAKRPLTTAEICCALAVEPGEEELDPENVLEVEDLVSVCAGLVVVDQEGAVIRLVHHTTQEYLEQIKDAWIPGAQLYMATTCLTYLSFSAFRSGSCSTHEKFEERLRQNKFLDYAATHWVKHARSVEAEVASLACSVLLHNGSLSCATQVLEVRRRASSEDIHEGTALHYAARYGLFRITQKLLPSLEDAYTNVVDAEDSWGRSALLLAAKYGHNRIAQLLVNKGANFNAQGGRSNALQWAAASGDKEIVKLLVNKGADVNAKGGFYGNALQAAAANGHKEIGELL</sequence>
<dbReference type="PANTHER" id="PTHR10039">
    <property type="entry name" value="AMELOGENIN"/>
    <property type="match status" value="1"/>
</dbReference>
<feature type="repeat" description="ANK" evidence="1">
    <location>
        <begin position="278"/>
        <end position="310"/>
    </location>
</feature>
<feature type="non-terminal residue" evidence="3">
    <location>
        <position position="363"/>
    </location>
</feature>
<dbReference type="Proteomes" id="UP000504636">
    <property type="component" value="Unplaced"/>
</dbReference>